<protein>
    <submittedName>
        <fullName evidence="3">MCE family protein</fullName>
    </submittedName>
</protein>
<dbReference type="RefSeq" id="WP_202011879.1">
    <property type="nucleotide sequence ID" value="NZ_JAERRB010000005.1"/>
</dbReference>
<comment type="caution">
    <text evidence="3">The sequence shown here is derived from an EMBL/GenBank/DDBJ whole genome shotgun (WGS) entry which is preliminary data.</text>
</comment>
<dbReference type="Proteomes" id="UP000613030">
    <property type="component" value="Unassembled WGS sequence"/>
</dbReference>
<feature type="transmembrane region" description="Helical" evidence="1">
    <location>
        <begin position="12"/>
        <end position="29"/>
    </location>
</feature>
<feature type="domain" description="Mce/MlaD" evidence="2">
    <location>
        <begin position="40"/>
        <end position="115"/>
    </location>
</feature>
<accession>A0ABS1KU72</accession>
<dbReference type="PANTHER" id="PTHR33371">
    <property type="entry name" value="INTERMEMBRANE PHOSPHOLIPID TRANSPORT SYSTEM BINDING PROTEIN MLAD-RELATED"/>
    <property type="match status" value="1"/>
</dbReference>
<proteinExistence type="predicted"/>
<reference evidence="3 4" key="1">
    <citation type="submission" date="2021-01" db="EMBL/GenBank/DDBJ databases">
        <title>Chryseolinea sp. Jin1 Genome sequencing and assembly.</title>
        <authorList>
            <person name="Kim I."/>
        </authorList>
    </citation>
    <scope>NUCLEOTIDE SEQUENCE [LARGE SCALE GENOMIC DNA]</scope>
    <source>
        <strain evidence="3 4">Jin1</strain>
    </source>
</reference>
<dbReference type="Pfam" id="PF02470">
    <property type="entry name" value="MlaD"/>
    <property type="match status" value="1"/>
</dbReference>
<dbReference type="InterPro" id="IPR052336">
    <property type="entry name" value="MlaD_Phospholipid_Transporter"/>
</dbReference>
<evidence type="ECO:0000313" key="4">
    <source>
        <dbReference type="Proteomes" id="UP000613030"/>
    </source>
</evidence>
<name>A0ABS1KU72_9BACT</name>
<dbReference type="EMBL" id="JAERRB010000005">
    <property type="protein sequence ID" value="MBL0743028.1"/>
    <property type="molecule type" value="Genomic_DNA"/>
</dbReference>
<evidence type="ECO:0000256" key="1">
    <source>
        <dbReference type="SAM" id="Phobius"/>
    </source>
</evidence>
<keyword evidence="4" id="KW-1185">Reference proteome</keyword>
<gene>
    <name evidence="3" type="ORF">JI741_17495</name>
</gene>
<organism evidence="3 4">
    <name type="scientific">Chryseolinea lacunae</name>
    <dbReference type="NCBI Taxonomy" id="2801331"/>
    <lineage>
        <taxon>Bacteria</taxon>
        <taxon>Pseudomonadati</taxon>
        <taxon>Bacteroidota</taxon>
        <taxon>Cytophagia</taxon>
        <taxon>Cytophagales</taxon>
        <taxon>Fulvivirgaceae</taxon>
        <taxon>Chryseolinea</taxon>
    </lineage>
</organism>
<dbReference type="PANTHER" id="PTHR33371:SF4">
    <property type="entry name" value="INTERMEMBRANE PHOSPHOLIPID TRANSPORT SYSTEM BINDING PROTEIN MLAD"/>
    <property type="match status" value="1"/>
</dbReference>
<dbReference type="InterPro" id="IPR003399">
    <property type="entry name" value="Mce/MlaD"/>
</dbReference>
<evidence type="ECO:0000313" key="3">
    <source>
        <dbReference type="EMBL" id="MBL0743028.1"/>
    </source>
</evidence>
<keyword evidence="1" id="KW-0472">Membrane</keyword>
<evidence type="ECO:0000259" key="2">
    <source>
        <dbReference type="Pfam" id="PF02470"/>
    </source>
</evidence>
<sequence>MRNKRAENTKVGMLVVAGLAFLILLLYMIGKNRNLLGSTFTITAVVTNVNGLVAGNNVRFKGMDVGTVKSITVTNDSDIFIVMTIDEKMKAYIKQNALASIGTDGLMGNKLVNINSVAGTAPPVIEGSILQSRPPVETDEMLRTLNTTNTNIEKISKNLYEITAKLNTNENLWKLLSDTAITHDLKKAVAGFRDAGHNTADLTATTKRLALKLEQGDGLANRLFTDTTLSNQLAASLQQMQAASNKTADMMSNLKTIVDHMENGEGSAGLLLRDTVFRKSLMNSAVNLEQGIGRFNQNMEALKTNFLFRKYFKKLEKEQAEDARQNKK</sequence>
<keyword evidence="1" id="KW-1133">Transmembrane helix</keyword>
<keyword evidence="1" id="KW-0812">Transmembrane</keyword>